<sequence>MMQVLLVTICLAVFPYQGSSIILESGNVNNYEVVYPQKVTALPKGAIQQTEQKYEDTMQYEFKVKGEPVVLHLEKNKDLFSEDYSETHYTPDGREITTNPPVEDHCYYHGRIQNDAHSSASISACNGLKGHFKLQGETYFIEPLKIPDSEAHAVYKYENIEKEDEAPKMCGVTQTNWEPDEPIKEASQLVATSEQRSYYDNFRYVKFFIVVDHSMVTKYNNDLTAIRTRIYEMLNTVNEIYLYLHIRVPLVGVEFWTNEDLINVTSKAEDTLYSFGDWRASNLMRRKRHDNAQLFTAIDISNSTIGIAHVSSMCQATRSVGVVEDYSPIVREVAVTMVHEMGHNLGMYHDGNQCDCGAKSCIMYPFISDPPPMYFSNCSRHYYQNFLTDYKPDCTLIRPPRTDIVSPPVCGNELLEKGEECDCGSPANCRYPCCDAASCKLHSWVECESGECCDQCRFRPAGTECRGIRSECDLPEYCTGQSADCPTDVFHRDGKPCLSNYGYCYNGTCPIMQYQCYAHFGPNATVGEDVCFEWNKKGKSDFYCRKENDVKIPCAPEDVKCGRLFCETKPNECKHPYGDEGMVDPGTKCEDGKVCSNGKCVDVTTAYKSTSGFSQI</sequence>
<dbReference type="EMBL" id="AM039699">
    <property type="protein sequence ID" value="CAJ01687.1"/>
    <property type="molecule type" value="mRNA"/>
</dbReference>
<dbReference type="SMART" id="SM00050">
    <property type="entry name" value="DISIN"/>
    <property type="match status" value="1"/>
</dbReference>
<evidence type="ECO:0000256" key="11">
    <source>
        <dbReference type="ARBA" id="ARBA00023180"/>
    </source>
</evidence>
<dbReference type="InterPro" id="IPR018358">
    <property type="entry name" value="Disintegrin_CS"/>
</dbReference>
<feature type="chain" id="PRO_5004217209" evidence="15">
    <location>
        <begin position="21"/>
        <end position="616"/>
    </location>
</feature>
<dbReference type="InterPro" id="IPR006586">
    <property type="entry name" value="ADAM_Cys-rich"/>
</dbReference>
<dbReference type="GO" id="GO:0004222">
    <property type="term" value="F:metalloendopeptidase activity"/>
    <property type="evidence" value="ECO:0007669"/>
    <property type="project" value="InterPro"/>
</dbReference>
<dbReference type="SUPFAM" id="SSF55486">
    <property type="entry name" value="Metalloproteases ('zincins'), catalytic domain"/>
    <property type="match status" value="1"/>
</dbReference>
<dbReference type="Gene3D" id="3.40.390.10">
    <property type="entry name" value="Collagenase (Catalytic Domain)"/>
    <property type="match status" value="1"/>
</dbReference>
<dbReference type="PROSITE" id="PS00427">
    <property type="entry name" value="DISINTEGRIN_1"/>
    <property type="match status" value="1"/>
</dbReference>
<dbReference type="PROSITE" id="PS50215">
    <property type="entry name" value="ADAM_MEPRO"/>
    <property type="match status" value="1"/>
</dbReference>
<feature type="disulfide bond" evidence="14">
    <location>
        <begin position="356"/>
        <end position="361"/>
    </location>
</feature>
<comment type="subcellular location">
    <subcellularLocation>
        <location evidence="2">Secreted</location>
    </subcellularLocation>
</comment>
<dbReference type="Pfam" id="PF01421">
    <property type="entry name" value="Reprolysin"/>
    <property type="match status" value="1"/>
</dbReference>
<dbReference type="Pfam" id="PF01562">
    <property type="entry name" value="Pep_M12B_propep"/>
    <property type="match status" value="1"/>
</dbReference>
<feature type="signal peptide" evidence="15">
    <location>
        <begin position="1"/>
        <end position="20"/>
    </location>
</feature>
<evidence type="ECO:0000256" key="4">
    <source>
        <dbReference type="ARBA" id="ARBA00022656"/>
    </source>
</evidence>
<keyword evidence="8" id="KW-0106">Calcium</keyword>
<dbReference type="GO" id="GO:0090729">
    <property type="term" value="F:toxin activity"/>
    <property type="evidence" value="ECO:0007669"/>
    <property type="project" value="UniProtKB-KW"/>
</dbReference>
<evidence type="ECO:0000256" key="2">
    <source>
        <dbReference type="ARBA" id="ARBA00004613"/>
    </source>
</evidence>
<feature type="disulfide bond" evidence="13">
    <location>
        <begin position="465"/>
        <end position="485"/>
    </location>
</feature>
<accession>Q2UXQ2</accession>
<name>Q2UXQ2_ECHOC</name>
<feature type="binding site" evidence="14">
    <location>
        <position position="343"/>
    </location>
    <ligand>
        <name>Zn(2+)</name>
        <dbReference type="ChEBI" id="CHEBI:29105"/>
        <note>catalytic</note>
    </ligand>
</feature>
<dbReference type="GO" id="GO:0005576">
    <property type="term" value="C:extracellular region"/>
    <property type="evidence" value="ECO:0007669"/>
    <property type="project" value="UniProtKB-SubCell"/>
</dbReference>
<evidence type="ECO:0000313" key="18">
    <source>
        <dbReference type="EMBL" id="CAJ01687.1"/>
    </source>
</evidence>
<dbReference type="InterPro" id="IPR001762">
    <property type="entry name" value="Disintegrin_dom"/>
</dbReference>
<dbReference type="GO" id="GO:0005886">
    <property type="term" value="C:plasma membrane"/>
    <property type="evidence" value="ECO:0007669"/>
    <property type="project" value="TreeGrafter"/>
</dbReference>
<feature type="binding site" evidence="14">
    <location>
        <position position="349"/>
    </location>
    <ligand>
        <name>Zn(2+)</name>
        <dbReference type="ChEBI" id="CHEBI:29105"/>
        <note>catalytic</note>
    </ligand>
</feature>
<dbReference type="GO" id="GO:0006508">
    <property type="term" value="P:proteolysis"/>
    <property type="evidence" value="ECO:0007669"/>
    <property type="project" value="InterPro"/>
</dbReference>
<dbReference type="PROSITE" id="PS50214">
    <property type="entry name" value="DISINTEGRIN_2"/>
    <property type="match status" value="1"/>
</dbReference>
<dbReference type="GO" id="GO:0046872">
    <property type="term" value="F:metal ion binding"/>
    <property type="evidence" value="ECO:0007669"/>
    <property type="project" value="UniProtKB-KW"/>
</dbReference>
<evidence type="ECO:0000256" key="9">
    <source>
        <dbReference type="ARBA" id="ARBA00023145"/>
    </source>
</evidence>
<protein>
    <submittedName>
        <fullName evidence="18">Group III snake venom metalloproteinase</fullName>
    </submittedName>
</protein>
<dbReference type="MEROPS" id="M12.320"/>
<dbReference type="CDD" id="cd04269">
    <property type="entry name" value="ZnMc_adamalysin_II_like"/>
    <property type="match status" value="1"/>
</dbReference>
<keyword evidence="4" id="KW-0800">Toxin</keyword>
<keyword evidence="10 14" id="KW-1015">Disulfide bond</keyword>
<dbReference type="Pfam" id="PF08516">
    <property type="entry name" value="ADAM_CR"/>
    <property type="match status" value="1"/>
</dbReference>
<feature type="disulfide bond" evidence="14">
    <location>
        <begin position="314"/>
        <end position="394"/>
    </location>
</feature>
<feature type="active site" evidence="14">
    <location>
        <position position="340"/>
    </location>
</feature>
<evidence type="ECO:0000256" key="5">
    <source>
        <dbReference type="ARBA" id="ARBA00022723"/>
    </source>
</evidence>
<dbReference type="InterPro" id="IPR036436">
    <property type="entry name" value="Disintegrin_dom_sf"/>
</dbReference>
<keyword evidence="5 14" id="KW-0479">Metal-binding</keyword>
<organism evidence="18">
    <name type="scientific">Echis ocellatus</name>
    <name type="common">Ocellated saw-scaled viper</name>
    <dbReference type="NCBI Taxonomy" id="99586"/>
    <lineage>
        <taxon>Eukaryota</taxon>
        <taxon>Metazoa</taxon>
        <taxon>Chordata</taxon>
        <taxon>Craniata</taxon>
        <taxon>Vertebrata</taxon>
        <taxon>Euteleostomi</taxon>
        <taxon>Lepidosauria</taxon>
        <taxon>Squamata</taxon>
        <taxon>Bifurcata</taxon>
        <taxon>Unidentata</taxon>
        <taxon>Episquamata</taxon>
        <taxon>Toxicofera</taxon>
        <taxon>Serpentes</taxon>
        <taxon>Colubroidea</taxon>
        <taxon>Viperidae</taxon>
        <taxon>Viperinae</taxon>
        <taxon>Echis</taxon>
    </lineage>
</organism>
<keyword evidence="6" id="KW-0378">Hydrolase</keyword>
<feature type="disulfide bond" evidence="14">
    <location>
        <begin position="354"/>
        <end position="378"/>
    </location>
</feature>
<dbReference type="PRINTS" id="PR00289">
    <property type="entry name" value="DISINTEGRIN"/>
</dbReference>
<dbReference type="Gene3D" id="3.40.1620.60">
    <property type="match status" value="1"/>
</dbReference>
<evidence type="ECO:0000256" key="1">
    <source>
        <dbReference type="ARBA" id="ARBA00001947"/>
    </source>
</evidence>
<dbReference type="Gene3D" id="4.10.70.10">
    <property type="entry name" value="Disintegrin domain"/>
    <property type="match status" value="1"/>
</dbReference>
<keyword evidence="11" id="KW-0325">Glycoprotein</keyword>
<evidence type="ECO:0000259" key="17">
    <source>
        <dbReference type="PROSITE" id="PS50215"/>
    </source>
</evidence>
<evidence type="ECO:0000256" key="10">
    <source>
        <dbReference type="ARBA" id="ARBA00023157"/>
    </source>
</evidence>
<dbReference type="InterPro" id="IPR002870">
    <property type="entry name" value="Peptidase_M12B_N"/>
</dbReference>
<evidence type="ECO:0000256" key="8">
    <source>
        <dbReference type="ARBA" id="ARBA00022837"/>
    </source>
</evidence>
<comment type="cofactor">
    <cofactor evidence="1">
        <name>Zn(2+)</name>
        <dbReference type="ChEBI" id="CHEBI:29105"/>
    </cofactor>
</comment>
<evidence type="ECO:0000256" key="3">
    <source>
        <dbReference type="ARBA" id="ARBA00022525"/>
    </source>
</evidence>
<keyword evidence="3" id="KW-0964">Secreted</keyword>
<feature type="domain" description="Disintegrin" evidence="16">
    <location>
        <begin position="407"/>
        <end position="493"/>
    </location>
</feature>
<dbReference type="InterPro" id="IPR001590">
    <property type="entry name" value="Peptidase_M12B"/>
</dbReference>
<feature type="binding site" evidence="14">
    <location>
        <position position="339"/>
    </location>
    <ligand>
        <name>Zn(2+)</name>
        <dbReference type="ChEBI" id="CHEBI:29105"/>
        <note>catalytic</note>
    </ligand>
</feature>
<feature type="domain" description="Peptidase M12B" evidence="17">
    <location>
        <begin position="203"/>
        <end position="399"/>
    </location>
</feature>
<dbReference type="SMART" id="SM00608">
    <property type="entry name" value="ACR"/>
    <property type="match status" value="1"/>
</dbReference>
<dbReference type="PANTHER" id="PTHR11905">
    <property type="entry name" value="ADAM A DISINTEGRIN AND METALLOPROTEASE DOMAIN"/>
    <property type="match status" value="1"/>
</dbReference>
<keyword evidence="7 14" id="KW-0862">Zinc</keyword>
<dbReference type="SUPFAM" id="SSF57552">
    <property type="entry name" value="Blood coagulation inhibitor (disintegrin)"/>
    <property type="match status" value="1"/>
</dbReference>
<evidence type="ECO:0000256" key="15">
    <source>
        <dbReference type="SAM" id="SignalP"/>
    </source>
</evidence>
<evidence type="ECO:0000259" key="16">
    <source>
        <dbReference type="PROSITE" id="PS50214"/>
    </source>
</evidence>
<proteinExistence type="evidence at transcript level"/>
<evidence type="ECO:0000256" key="12">
    <source>
        <dbReference type="ARBA" id="ARBA00023240"/>
    </source>
</evidence>
<dbReference type="FunFam" id="4.10.70.10:FF:000001">
    <property type="entry name" value="Disintegrin and metalloproteinase domain-containing protein 22"/>
    <property type="match status" value="1"/>
</dbReference>
<dbReference type="FunFam" id="3.40.390.10:FF:000002">
    <property type="entry name" value="Disintegrin and metalloproteinase domain-containing protein 22"/>
    <property type="match status" value="1"/>
</dbReference>
<dbReference type="InterPro" id="IPR024079">
    <property type="entry name" value="MetalloPept_cat_dom_sf"/>
</dbReference>
<evidence type="ECO:0000256" key="6">
    <source>
        <dbReference type="ARBA" id="ARBA00022801"/>
    </source>
</evidence>
<dbReference type="InterPro" id="IPR034027">
    <property type="entry name" value="Reprolysin_adamalysin"/>
</dbReference>
<keyword evidence="12" id="KW-1199">Hemostasis impairing toxin</keyword>
<dbReference type="Pfam" id="PF00200">
    <property type="entry name" value="Disintegrin"/>
    <property type="match status" value="1"/>
</dbReference>
<gene>
    <name evidence="18" type="primary">Svmp3-Eoc89</name>
    <name evidence="18" type="ORF">EOC00089-SVMP</name>
</gene>
<evidence type="ECO:0000256" key="7">
    <source>
        <dbReference type="ARBA" id="ARBA00022833"/>
    </source>
</evidence>
<evidence type="ECO:0000256" key="13">
    <source>
        <dbReference type="PROSITE-ProRule" id="PRU00068"/>
    </source>
</evidence>
<dbReference type="PANTHER" id="PTHR11905:SF32">
    <property type="entry name" value="DISINTEGRIN AND METALLOPROTEINASE DOMAIN-CONTAINING PROTEIN 28"/>
    <property type="match status" value="1"/>
</dbReference>
<keyword evidence="15" id="KW-0732">Signal</keyword>
<keyword evidence="9" id="KW-0865">Zymogen</keyword>
<reference evidence="18" key="1">
    <citation type="journal article" date="2006" name="PLoS Med.">
        <title>Bioinformatics and multiepitope DNA immunization to design rational snake antivenom.</title>
        <authorList>
            <person name="Wagstaff S.C."/>
            <person name="Laing G.D."/>
            <person name="Theakston R.D.G."/>
            <person name="Papaspyridis C."/>
            <person name="Harrison R.A."/>
        </authorList>
    </citation>
    <scope>NUCLEOTIDE SEQUENCE</scope>
    <source>
        <tissue evidence="18">Venom gland</tissue>
    </source>
</reference>
<dbReference type="AlphaFoldDB" id="Q2UXQ2"/>
<evidence type="ECO:0000256" key="14">
    <source>
        <dbReference type="PROSITE-ProRule" id="PRU00276"/>
    </source>
</evidence>